<dbReference type="OrthoDB" id="9807065at2"/>
<reference evidence="1" key="1">
    <citation type="journal article" date="2015" name="Proc. Natl. Acad. Sci. U.S.A.">
        <title>Bacterial clade with the ribosomal RNA operon on a small plasmid rather than the chromosome.</title>
        <authorList>
            <person name="Anda M."/>
            <person name="Ohtsubo Y."/>
            <person name="Okubo T."/>
            <person name="Sugawara M."/>
            <person name="Nagata Y."/>
            <person name="Tsuda M."/>
            <person name="Minamisawa K."/>
            <person name="Mitsui H."/>
        </authorList>
    </citation>
    <scope>NUCLEOTIDE SEQUENCE</scope>
    <source>
        <strain evidence="1">JCM 14755</strain>
    </source>
</reference>
<name>A0A0P0Z275_9HYPH</name>
<dbReference type="RefSeq" id="WP_062226423.1">
    <property type="nucleotide sequence ID" value="NZ_BBWR01000002.1"/>
</dbReference>
<dbReference type="EMBL" id="LC066377">
    <property type="protein sequence ID" value="BAT28080.1"/>
    <property type="molecule type" value="Genomic_DNA"/>
</dbReference>
<protein>
    <submittedName>
        <fullName evidence="1">Potassium transporter 2</fullName>
    </submittedName>
</protein>
<dbReference type="AlphaFoldDB" id="A0A0P0Z275"/>
<proteinExistence type="predicted"/>
<evidence type="ECO:0000313" key="1">
    <source>
        <dbReference type="EMBL" id="BAT28080.1"/>
    </source>
</evidence>
<organism evidence="1">
    <name type="scientific">Aureimonas frigidaquae</name>
    <dbReference type="NCBI Taxonomy" id="424757"/>
    <lineage>
        <taxon>Bacteria</taxon>
        <taxon>Pseudomonadati</taxon>
        <taxon>Pseudomonadota</taxon>
        <taxon>Alphaproteobacteria</taxon>
        <taxon>Hyphomicrobiales</taxon>
        <taxon>Aurantimonadaceae</taxon>
        <taxon>Aureimonas</taxon>
    </lineage>
</organism>
<sequence length="61" mass="6869">MAIVGYRIFIRKDGDIVHMVEDAWAEDENPNAHLNDAMEAWEAEQGGTALGAYVISYERID</sequence>
<accession>A0A0P0Z275</accession>